<dbReference type="CDD" id="cd00130">
    <property type="entry name" value="PAS"/>
    <property type="match status" value="1"/>
</dbReference>
<feature type="region of interest" description="Disordered" evidence="7">
    <location>
        <begin position="578"/>
        <end position="614"/>
    </location>
</feature>
<dbReference type="InterPro" id="IPR036890">
    <property type="entry name" value="HATPase_C_sf"/>
</dbReference>
<feature type="transmembrane region" description="Helical" evidence="8">
    <location>
        <begin position="40"/>
        <end position="61"/>
    </location>
</feature>
<keyword evidence="11" id="KW-0614">Plasmid</keyword>
<organism evidence="11 12">
    <name type="scientific">Natronococcus occultus SP4</name>
    <dbReference type="NCBI Taxonomy" id="694430"/>
    <lineage>
        <taxon>Archaea</taxon>
        <taxon>Methanobacteriati</taxon>
        <taxon>Methanobacteriota</taxon>
        <taxon>Stenosarchaea group</taxon>
        <taxon>Halobacteria</taxon>
        <taxon>Halobacteriales</taxon>
        <taxon>Natrialbaceae</taxon>
        <taxon>Natronococcus</taxon>
    </lineage>
</organism>
<name>L0K3Z5_9EURY</name>
<dbReference type="HOGENOM" id="CLU_000445_114_58_2"/>
<dbReference type="Proteomes" id="UP000010878">
    <property type="component" value="Plasmid 2"/>
</dbReference>
<evidence type="ECO:0000256" key="5">
    <source>
        <dbReference type="ARBA" id="ARBA00022777"/>
    </source>
</evidence>
<evidence type="ECO:0000256" key="6">
    <source>
        <dbReference type="ARBA" id="ARBA00022840"/>
    </source>
</evidence>
<dbReference type="Pfam" id="PF13188">
    <property type="entry name" value="PAS_8"/>
    <property type="match status" value="1"/>
</dbReference>
<dbReference type="Pfam" id="PF02518">
    <property type="entry name" value="HATPase_c"/>
    <property type="match status" value="1"/>
</dbReference>
<keyword evidence="8" id="KW-1133">Transmembrane helix</keyword>
<evidence type="ECO:0000313" key="12">
    <source>
        <dbReference type="Proteomes" id="UP000010878"/>
    </source>
</evidence>
<dbReference type="KEGG" id="nou:Natoc_4317"/>
<dbReference type="EC" id="2.7.13.3" evidence="2"/>
<evidence type="ECO:0000256" key="4">
    <source>
        <dbReference type="ARBA" id="ARBA00022741"/>
    </source>
</evidence>
<dbReference type="InterPro" id="IPR035965">
    <property type="entry name" value="PAS-like_dom_sf"/>
</dbReference>
<feature type="transmembrane region" description="Helical" evidence="8">
    <location>
        <begin position="73"/>
        <end position="93"/>
    </location>
</feature>
<feature type="domain" description="PAS" evidence="10">
    <location>
        <begin position="244"/>
        <end position="276"/>
    </location>
</feature>
<dbReference type="NCBIfam" id="TIGR00229">
    <property type="entry name" value="sensory_box"/>
    <property type="match status" value="1"/>
</dbReference>
<sequence>MGWQHTTYSYPILFATAVSLLLGTYTLARMRRDGRSPTLLAFAAMAVAIAIWTGFSALKLLSTDPTVQYRSYLLLHAGSAAVGPLLLLFALAYTDRIRWLTPRVVGGVFVVPVAFLALLVTNPADVAIIDTRVVDANGLVVWRADRGPAHVALSFVYAALMAVLTLAVVFDELRRTNRSYYPQAILLTIAVVAPIAASFLTAAGVPPFGREDVNLVPATAGLSVAALGVATFRYRLLELPPIAYTTAMRDSPDGVLVVDADERVVHANESVGRLLGASSGAVGEAVDTVLPETSDETNAERTIEVAAAGGTRVLDLRSQPLRWQDATVGRVIVLRDVTARKRYERSLELRAEQGELLNRLVRHDIRNEMGLVLGLLRRIEPELETLREDDPETAGRLLAHTDRIKGNCEHVVELTETVGELLRTLDRREREPRPIALVPVLESEVAAAVAAFGHATVELEDDLPDVTVRADGMLSSLLYNLVANAVVHNDDPQPTVTVGVDVSDERVTVSVADDGPGFPDQPRRLLTGQTPLAEYEGAGYGLYIVRSLADGYGAELSVAENAPTGSIVTVGLERADAARETEQSAVAAVDPEEFHGTNTTDRGSSDGRVERVSR</sequence>
<evidence type="ECO:0000313" key="11">
    <source>
        <dbReference type="EMBL" id="AGB40007.1"/>
    </source>
</evidence>
<feature type="transmembrane region" description="Helical" evidence="8">
    <location>
        <begin position="105"/>
        <end position="129"/>
    </location>
</feature>
<keyword evidence="5" id="KW-0418">Kinase</keyword>
<dbReference type="AlphaFoldDB" id="L0K3Z5"/>
<geneLocation type="plasmid" evidence="11">
    <name>2</name>
</geneLocation>
<reference evidence="11 12" key="1">
    <citation type="submission" date="2012-11" db="EMBL/GenBank/DDBJ databases">
        <title>FINISHED of Natronococcus occultus SP4, DSM 3396.</title>
        <authorList>
            <consortium name="DOE Joint Genome Institute"/>
            <person name="Eisen J."/>
            <person name="Huntemann M."/>
            <person name="Wei C.-L."/>
            <person name="Han J."/>
            <person name="Detter J.C."/>
            <person name="Han C."/>
            <person name="Tapia R."/>
            <person name="Chen A."/>
            <person name="Kyrpides N."/>
            <person name="Mavromatis K."/>
            <person name="Markowitz V."/>
            <person name="Szeto E."/>
            <person name="Ivanova N."/>
            <person name="Mikhailova N."/>
            <person name="Ovchinnikova G."/>
            <person name="Pagani I."/>
            <person name="Pati A."/>
            <person name="Goodwin L."/>
            <person name="Nordberg H.P."/>
            <person name="Cantor M.N."/>
            <person name="Hua S.X."/>
            <person name="Woyke T."/>
            <person name="Eisen J."/>
            <person name="Klenk H.-P."/>
            <person name="Klenk H.-P."/>
        </authorList>
    </citation>
    <scope>NUCLEOTIDE SEQUENCE [LARGE SCALE GENOMIC DNA]</scope>
    <source>
        <strain evidence="11 12">SP4</strain>
        <plasmid evidence="12">Plasmid 2</plasmid>
    </source>
</reference>
<evidence type="ECO:0000259" key="9">
    <source>
        <dbReference type="PROSITE" id="PS50109"/>
    </source>
</evidence>
<accession>L0K3Z5</accession>
<dbReference type="GO" id="GO:0005524">
    <property type="term" value="F:ATP binding"/>
    <property type="evidence" value="ECO:0007669"/>
    <property type="project" value="UniProtKB-KW"/>
</dbReference>
<keyword evidence="3" id="KW-0808">Transferase</keyword>
<proteinExistence type="predicted"/>
<dbReference type="PANTHER" id="PTHR44936">
    <property type="entry name" value="SENSOR PROTEIN CREC"/>
    <property type="match status" value="1"/>
</dbReference>
<feature type="compositionally biased region" description="Basic and acidic residues" evidence="7">
    <location>
        <begin position="603"/>
        <end position="614"/>
    </location>
</feature>
<dbReference type="PROSITE" id="PS50109">
    <property type="entry name" value="HIS_KIN"/>
    <property type="match status" value="1"/>
</dbReference>
<dbReference type="InterPro" id="IPR003594">
    <property type="entry name" value="HATPase_dom"/>
</dbReference>
<dbReference type="Gene3D" id="3.30.565.10">
    <property type="entry name" value="Histidine kinase-like ATPase, C-terminal domain"/>
    <property type="match status" value="1"/>
</dbReference>
<evidence type="ECO:0000256" key="2">
    <source>
        <dbReference type="ARBA" id="ARBA00012438"/>
    </source>
</evidence>
<evidence type="ECO:0000256" key="7">
    <source>
        <dbReference type="SAM" id="MobiDB-lite"/>
    </source>
</evidence>
<keyword evidence="12" id="KW-1185">Reference proteome</keyword>
<gene>
    <name evidence="11" type="ORF">Natoc_4317</name>
</gene>
<protein>
    <recommendedName>
        <fullName evidence="2">histidine kinase</fullName>
        <ecNumber evidence="2">2.7.13.3</ecNumber>
    </recommendedName>
</protein>
<dbReference type="GO" id="GO:0004673">
    <property type="term" value="F:protein histidine kinase activity"/>
    <property type="evidence" value="ECO:0007669"/>
    <property type="project" value="UniProtKB-EC"/>
</dbReference>
<feature type="transmembrane region" description="Helical" evidence="8">
    <location>
        <begin position="181"/>
        <end position="203"/>
    </location>
</feature>
<dbReference type="SUPFAM" id="SSF55785">
    <property type="entry name" value="PYP-like sensor domain (PAS domain)"/>
    <property type="match status" value="1"/>
</dbReference>
<feature type="domain" description="Histidine kinase" evidence="9">
    <location>
        <begin position="360"/>
        <end position="576"/>
    </location>
</feature>
<evidence type="ECO:0000256" key="1">
    <source>
        <dbReference type="ARBA" id="ARBA00000085"/>
    </source>
</evidence>
<dbReference type="InterPro" id="IPR031621">
    <property type="entry name" value="HisKA_7TM"/>
</dbReference>
<dbReference type="Gene3D" id="3.30.450.20">
    <property type="entry name" value="PAS domain"/>
    <property type="match status" value="1"/>
</dbReference>
<dbReference type="OrthoDB" id="3369at2157"/>
<dbReference type="CDD" id="cd16936">
    <property type="entry name" value="HATPase_RsbW-like"/>
    <property type="match status" value="1"/>
</dbReference>
<feature type="transmembrane region" description="Helical" evidence="8">
    <location>
        <begin position="215"/>
        <end position="234"/>
    </location>
</feature>
<dbReference type="SMART" id="SM00387">
    <property type="entry name" value="HATPase_c"/>
    <property type="match status" value="1"/>
</dbReference>
<feature type="transmembrane region" description="Helical" evidence="8">
    <location>
        <begin position="12"/>
        <end position="28"/>
    </location>
</feature>
<dbReference type="EMBL" id="CP003931">
    <property type="protein sequence ID" value="AGB40007.1"/>
    <property type="molecule type" value="Genomic_DNA"/>
</dbReference>
<dbReference type="InterPro" id="IPR005467">
    <property type="entry name" value="His_kinase_dom"/>
</dbReference>
<keyword evidence="4" id="KW-0547">Nucleotide-binding</keyword>
<evidence type="ECO:0000259" key="10">
    <source>
        <dbReference type="PROSITE" id="PS50112"/>
    </source>
</evidence>
<evidence type="ECO:0000256" key="8">
    <source>
        <dbReference type="SAM" id="Phobius"/>
    </source>
</evidence>
<evidence type="ECO:0000256" key="3">
    <source>
        <dbReference type="ARBA" id="ARBA00022679"/>
    </source>
</evidence>
<keyword evidence="6" id="KW-0067">ATP-binding</keyword>
<dbReference type="PROSITE" id="PS50112">
    <property type="entry name" value="PAS"/>
    <property type="match status" value="1"/>
</dbReference>
<dbReference type="InterPro" id="IPR050980">
    <property type="entry name" value="2C_sensor_his_kinase"/>
</dbReference>
<feature type="transmembrane region" description="Helical" evidence="8">
    <location>
        <begin position="149"/>
        <end position="169"/>
    </location>
</feature>
<keyword evidence="8" id="KW-0812">Transmembrane</keyword>
<dbReference type="Pfam" id="PF16927">
    <property type="entry name" value="HisKA_7TM"/>
    <property type="match status" value="1"/>
</dbReference>
<dbReference type="InterPro" id="IPR000014">
    <property type="entry name" value="PAS"/>
</dbReference>
<dbReference type="PANTHER" id="PTHR44936:SF10">
    <property type="entry name" value="SENSOR PROTEIN RSTB"/>
    <property type="match status" value="1"/>
</dbReference>
<keyword evidence="8" id="KW-0472">Membrane</keyword>
<dbReference type="SUPFAM" id="SSF55874">
    <property type="entry name" value="ATPase domain of HSP90 chaperone/DNA topoisomerase II/histidine kinase"/>
    <property type="match status" value="1"/>
</dbReference>
<comment type="catalytic activity">
    <reaction evidence="1">
        <text>ATP + protein L-histidine = ADP + protein N-phospho-L-histidine.</text>
        <dbReference type="EC" id="2.7.13.3"/>
    </reaction>
</comment>